<reference evidence="19" key="1">
    <citation type="submission" date="2022-05" db="EMBL/GenBank/DDBJ databases">
        <title>Schlegelella sp. nov., isolated from mangrove soil.</title>
        <authorList>
            <person name="Liu Y."/>
            <person name="Ge X."/>
            <person name="Liu W."/>
        </authorList>
    </citation>
    <scope>NUCLEOTIDE SEQUENCE</scope>
    <source>
        <strain evidence="19">S2-27</strain>
    </source>
</reference>
<keyword evidence="11 14" id="KW-0472">Membrane</keyword>
<evidence type="ECO:0000256" key="3">
    <source>
        <dbReference type="ARBA" id="ARBA00022448"/>
    </source>
</evidence>
<evidence type="ECO:0000259" key="17">
    <source>
        <dbReference type="Pfam" id="PF00593"/>
    </source>
</evidence>
<gene>
    <name evidence="19" type="ORF">M8A51_04520</name>
</gene>
<dbReference type="NCBIfam" id="TIGR01783">
    <property type="entry name" value="TonB-siderophor"/>
    <property type="match status" value="1"/>
</dbReference>
<dbReference type="InterPro" id="IPR010105">
    <property type="entry name" value="TonB_sidphr_rcpt"/>
</dbReference>
<evidence type="ECO:0000256" key="14">
    <source>
        <dbReference type="PROSITE-ProRule" id="PRU01360"/>
    </source>
</evidence>
<keyword evidence="8" id="KW-0408">Iron</keyword>
<keyword evidence="12 19" id="KW-0675">Receptor</keyword>
<organism evidence="19 20">
    <name type="scientific">Caldimonas mangrovi</name>
    <dbReference type="NCBI Taxonomy" id="2944811"/>
    <lineage>
        <taxon>Bacteria</taxon>
        <taxon>Pseudomonadati</taxon>
        <taxon>Pseudomonadota</taxon>
        <taxon>Betaproteobacteria</taxon>
        <taxon>Burkholderiales</taxon>
        <taxon>Sphaerotilaceae</taxon>
        <taxon>Caldimonas</taxon>
    </lineage>
</organism>
<dbReference type="InterPro" id="IPR039426">
    <property type="entry name" value="TonB-dep_rcpt-like"/>
</dbReference>
<keyword evidence="6 14" id="KW-0812">Transmembrane</keyword>
<name>A0ABT0YJB4_9BURK</name>
<evidence type="ECO:0000256" key="12">
    <source>
        <dbReference type="ARBA" id="ARBA00023170"/>
    </source>
</evidence>
<dbReference type="CDD" id="cd01347">
    <property type="entry name" value="ligand_gated_channel"/>
    <property type="match status" value="1"/>
</dbReference>
<feature type="domain" description="TonB-dependent receptor-like beta-barrel" evidence="17">
    <location>
        <begin position="280"/>
        <end position="688"/>
    </location>
</feature>
<dbReference type="InterPro" id="IPR012910">
    <property type="entry name" value="Plug_dom"/>
</dbReference>
<comment type="subcellular location">
    <subcellularLocation>
        <location evidence="1 14">Cell outer membrane</location>
        <topology evidence="1 14">Multi-pass membrane protein</topology>
    </subcellularLocation>
</comment>
<evidence type="ECO:0000256" key="7">
    <source>
        <dbReference type="ARBA" id="ARBA00022729"/>
    </source>
</evidence>
<comment type="similarity">
    <text evidence="2 14 16">Belongs to the TonB-dependent receptor family.</text>
</comment>
<evidence type="ECO:0000256" key="11">
    <source>
        <dbReference type="ARBA" id="ARBA00023136"/>
    </source>
</evidence>
<evidence type="ECO:0000313" key="19">
    <source>
        <dbReference type="EMBL" id="MCM5678795.1"/>
    </source>
</evidence>
<keyword evidence="10 16" id="KW-0798">TonB box</keyword>
<evidence type="ECO:0000256" key="9">
    <source>
        <dbReference type="ARBA" id="ARBA00023065"/>
    </source>
</evidence>
<dbReference type="Pfam" id="PF07715">
    <property type="entry name" value="Plug"/>
    <property type="match status" value="1"/>
</dbReference>
<dbReference type="SUPFAM" id="SSF56935">
    <property type="entry name" value="Porins"/>
    <property type="match status" value="1"/>
</dbReference>
<dbReference type="PROSITE" id="PS52016">
    <property type="entry name" value="TONB_DEPENDENT_REC_3"/>
    <property type="match status" value="1"/>
</dbReference>
<evidence type="ECO:0000256" key="10">
    <source>
        <dbReference type="ARBA" id="ARBA00023077"/>
    </source>
</evidence>
<dbReference type="InterPro" id="IPR036942">
    <property type="entry name" value="Beta-barrel_TonB_sf"/>
</dbReference>
<dbReference type="Pfam" id="PF00593">
    <property type="entry name" value="TonB_dep_Rec_b-barrel"/>
    <property type="match status" value="1"/>
</dbReference>
<dbReference type="PROSITE" id="PS01156">
    <property type="entry name" value="TONB_DEPENDENT_REC_2"/>
    <property type="match status" value="1"/>
</dbReference>
<keyword evidence="5" id="KW-0410">Iron transport</keyword>
<keyword evidence="9" id="KW-0406">Ion transport</keyword>
<evidence type="ECO:0000256" key="8">
    <source>
        <dbReference type="ARBA" id="ARBA00023004"/>
    </source>
</evidence>
<sequence>MKNSCSRGVGPAAPNPLVVALAMAGLCGVPAARGQTVEPVQELETLTVRAGATRSFTSNTVQVGTFRDQDPLDVPLTNNVVTREVLDAQGARTLFGALRNTAGVTRSQLSGSTYDNISIRGILVENRGNYRLNGSLPIINLIDVPLENKERVEVLKGASSLYYGLVPPSGIVNFVTKRAGSQPVTSVATSINSHGAADVHVDIGRRFGTDQSMGLRVNAAAGKEDIGIDNYKGDRSLLSLAYDWRVAPAVSLKVDLEHYRKDVSEQASIGLFTREDTEENPRTLVVPKVPGNTKNVAGDWQRYDAEATNLLLRTDISLSDAWILTLETGRAVTKRDRHYSSFQFNTAEDVATGEGTLAISFTDGQRFENTNHRVETVGQFTTGTLQHELTLGGTYNEREGELGDSGSATFAQNYHDPRPIPVLQPASWSWSGDSRIVDKGVYLFDRIRLGDRWQVLAGVRYSDYSNTTVRTTRTDRYSTTDTSPSLSVMFKPTPDVSVYASYLEGLEETGTAPANRANAGEVLPPAVNKQREVGVKARVMRSLFLQAAYFDIRRPQTTIDSANRFVIGGRSEYRGLELSASGEIGRRWSIIASALLLDAEIKRTSNPSEVGKTPENTPKRTFSLFGEYKMPAVPGWAVNAGMYHVGKRAVNNANDAYIGSYTIFSAGTRYRTKWNDTPVTLQANIDNLTDREYWSTAGNGLLGGGAPRTLRVAAKFDF</sequence>
<evidence type="ECO:0000256" key="4">
    <source>
        <dbReference type="ARBA" id="ARBA00022452"/>
    </source>
</evidence>
<keyword evidence="20" id="KW-1185">Reference proteome</keyword>
<keyword evidence="13 14" id="KW-0998">Cell outer membrane</keyword>
<proteinExistence type="inferred from homology"/>
<evidence type="ECO:0000256" key="13">
    <source>
        <dbReference type="ARBA" id="ARBA00023237"/>
    </source>
</evidence>
<dbReference type="Gene3D" id="2.170.130.10">
    <property type="entry name" value="TonB-dependent receptor, plug domain"/>
    <property type="match status" value="1"/>
</dbReference>
<dbReference type="PANTHER" id="PTHR32552:SF82">
    <property type="entry name" value="FCUA PROTEIN"/>
    <property type="match status" value="1"/>
</dbReference>
<evidence type="ECO:0000256" key="15">
    <source>
        <dbReference type="PROSITE-ProRule" id="PRU10144"/>
    </source>
</evidence>
<evidence type="ECO:0000256" key="1">
    <source>
        <dbReference type="ARBA" id="ARBA00004571"/>
    </source>
</evidence>
<dbReference type="InterPro" id="IPR037066">
    <property type="entry name" value="Plug_dom_sf"/>
</dbReference>
<dbReference type="Gene3D" id="2.40.170.20">
    <property type="entry name" value="TonB-dependent receptor, beta-barrel domain"/>
    <property type="match status" value="1"/>
</dbReference>
<comment type="caution">
    <text evidence="19">The sequence shown here is derived from an EMBL/GenBank/DDBJ whole genome shotgun (WGS) entry which is preliminary data.</text>
</comment>
<dbReference type="Proteomes" id="UP001165541">
    <property type="component" value="Unassembled WGS sequence"/>
</dbReference>
<keyword evidence="4 14" id="KW-1134">Transmembrane beta strand</keyword>
<accession>A0ABT0YJB4</accession>
<feature type="domain" description="TonB-dependent receptor plug" evidence="18">
    <location>
        <begin position="72"/>
        <end position="170"/>
    </location>
</feature>
<evidence type="ECO:0000313" key="20">
    <source>
        <dbReference type="Proteomes" id="UP001165541"/>
    </source>
</evidence>
<evidence type="ECO:0000256" key="2">
    <source>
        <dbReference type="ARBA" id="ARBA00009810"/>
    </source>
</evidence>
<dbReference type="InterPro" id="IPR000531">
    <property type="entry name" value="Beta-barrel_TonB"/>
</dbReference>
<evidence type="ECO:0000259" key="18">
    <source>
        <dbReference type="Pfam" id="PF07715"/>
    </source>
</evidence>
<feature type="short sequence motif" description="TonB C-terminal box" evidence="15">
    <location>
        <begin position="701"/>
        <end position="718"/>
    </location>
</feature>
<evidence type="ECO:0000256" key="16">
    <source>
        <dbReference type="RuleBase" id="RU003357"/>
    </source>
</evidence>
<keyword evidence="3 14" id="KW-0813">Transport</keyword>
<evidence type="ECO:0000256" key="5">
    <source>
        <dbReference type="ARBA" id="ARBA00022496"/>
    </source>
</evidence>
<keyword evidence="7" id="KW-0732">Signal</keyword>
<protein>
    <submittedName>
        <fullName evidence="19">TonB-dependent receptor</fullName>
    </submittedName>
</protein>
<dbReference type="InterPro" id="IPR010917">
    <property type="entry name" value="TonB_rcpt_CS"/>
</dbReference>
<dbReference type="PANTHER" id="PTHR32552">
    <property type="entry name" value="FERRICHROME IRON RECEPTOR-RELATED"/>
    <property type="match status" value="1"/>
</dbReference>
<evidence type="ECO:0000256" key="6">
    <source>
        <dbReference type="ARBA" id="ARBA00022692"/>
    </source>
</evidence>
<dbReference type="RefSeq" id="WP_251776928.1">
    <property type="nucleotide sequence ID" value="NZ_JAMKFE010000002.1"/>
</dbReference>
<dbReference type="EMBL" id="JAMKFE010000002">
    <property type="protein sequence ID" value="MCM5678795.1"/>
    <property type="molecule type" value="Genomic_DNA"/>
</dbReference>